<feature type="signal peptide" evidence="1">
    <location>
        <begin position="1"/>
        <end position="23"/>
    </location>
</feature>
<organism evidence="2 3">
    <name type="scientific">Nocardia colli</name>
    <dbReference type="NCBI Taxonomy" id="2545717"/>
    <lineage>
        <taxon>Bacteria</taxon>
        <taxon>Bacillati</taxon>
        <taxon>Actinomycetota</taxon>
        <taxon>Actinomycetes</taxon>
        <taxon>Mycobacteriales</taxon>
        <taxon>Nocardiaceae</taxon>
        <taxon>Nocardia</taxon>
    </lineage>
</organism>
<comment type="caution">
    <text evidence="2">The sequence shown here is derived from an EMBL/GenBank/DDBJ whole genome shotgun (WGS) entry which is preliminary data.</text>
</comment>
<name>A0A5N0E4G4_9NOCA</name>
<dbReference type="RefSeq" id="WP_150406774.1">
    <property type="nucleotide sequence ID" value="NZ_VXLC01000025.1"/>
</dbReference>
<accession>A0A5N0E4G4</accession>
<keyword evidence="1" id="KW-0732">Signal</keyword>
<protein>
    <recommendedName>
        <fullName evidence="4">Alpha/beta hydrolase</fullName>
    </recommendedName>
</protein>
<dbReference type="OrthoDB" id="4504170at2"/>
<evidence type="ECO:0000313" key="2">
    <source>
        <dbReference type="EMBL" id="KAA8883846.1"/>
    </source>
</evidence>
<keyword evidence="3" id="KW-1185">Reference proteome</keyword>
<proteinExistence type="predicted"/>
<dbReference type="EMBL" id="VXLC01000025">
    <property type="protein sequence ID" value="KAA8883846.1"/>
    <property type="molecule type" value="Genomic_DNA"/>
</dbReference>
<evidence type="ECO:0000256" key="1">
    <source>
        <dbReference type="SAM" id="SignalP"/>
    </source>
</evidence>
<dbReference type="SUPFAM" id="SSF53474">
    <property type="entry name" value="alpha/beta-Hydrolases"/>
    <property type="match status" value="1"/>
</dbReference>
<feature type="chain" id="PRO_5038991171" description="Alpha/beta hydrolase" evidence="1">
    <location>
        <begin position="24"/>
        <end position="581"/>
    </location>
</feature>
<dbReference type="Gene3D" id="3.40.50.1820">
    <property type="entry name" value="alpha/beta hydrolase"/>
    <property type="match status" value="1"/>
</dbReference>
<evidence type="ECO:0000313" key="3">
    <source>
        <dbReference type="Proteomes" id="UP000323876"/>
    </source>
</evidence>
<evidence type="ECO:0008006" key="4">
    <source>
        <dbReference type="Google" id="ProtNLM"/>
    </source>
</evidence>
<dbReference type="InterPro" id="IPR029058">
    <property type="entry name" value="AB_hydrolase_fold"/>
</dbReference>
<reference evidence="2 3" key="1">
    <citation type="submission" date="2019-09" db="EMBL/GenBank/DDBJ databases">
        <authorList>
            <person name="Wang X."/>
        </authorList>
    </citation>
    <scope>NUCLEOTIDE SEQUENCE [LARGE SCALE GENOMIC DNA]</scope>
    <source>
        <strain evidence="2 3">CICC 11023</strain>
    </source>
</reference>
<dbReference type="AlphaFoldDB" id="A0A5N0E4G4"/>
<gene>
    <name evidence="2" type="ORF">F3087_36915</name>
</gene>
<sequence length="581" mass="62078">MPYPRTLARAVCTIAAVTSLSIAAAGLPTATAEPDFAPQPPDPSYVLQQVWNLIGGGSGMVRDVLAPGMLDYFVKAGILTNLGHFTDAFADLTKPETFTAPDSQQRLVVAAQRVWDAVTHLPPFSAGFPPHPDYLPDWNSNGHFGIDDTAGQVIIAPDSDTMVDDNYDDPRFQEAAFRLPCLNPDGSVFYETTAGSCAPGDSGADFKVGQVKKFKIINSRGIPLSAKIWFPPGAENSDAKFPVAVGLPGAAEKQLDIGMYAESAVRNGFIAITVAQAGQPGSAGSLLDMYVPLLSVPDCFAPTSCRDAQDAVRWVFGEPVNLVVDLADELANLAVAPPRLIRYDPAYAPAGKNMVNPWLDRMDLEHVSLFGQSIGAVGVSSYLDWQVKGHGIDGKPLPRVASASVMSGFQALNTDVPLQMQTADIDIPGLSGYGITNFPQPFFNATDGPFGTMDRYRNILASGTTAPVQWISYESGSHGDSINWVGVPRSLGGPALSVDYSMAWFNCYGRADRDDAACDSLSKPRVGLSRAFASEYAPAGAAGPNLCLRIPDRASIGQVIRPEWFIDALNGRPRYDCRPQA</sequence>
<dbReference type="Proteomes" id="UP000323876">
    <property type="component" value="Unassembled WGS sequence"/>
</dbReference>